<evidence type="ECO:0000313" key="4">
    <source>
        <dbReference type="EMBL" id="EMS47063.1"/>
    </source>
</evidence>
<comment type="similarity">
    <text evidence="1">Belongs to the plant acyltransferase family.</text>
</comment>
<dbReference type="EMBL" id="KD266375">
    <property type="protein sequence ID" value="EMS47063.1"/>
    <property type="molecule type" value="Genomic_DNA"/>
</dbReference>
<dbReference type="Gene3D" id="3.30.559.10">
    <property type="entry name" value="Chloramphenicol acetyltransferase-like domain"/>
    <property type="match status" value="2"/>
</dbReference>
<name>M7YAF6_TRIUA</name>
<dbReference type="eggNOG" id="ENOG502QTJX">
    <property type="taxonomic scope" value="Eukaryota"/>
</dbReference>
<evidence type="ECO:0000256" key="3">
    <source>
        <dbReference type="ARBA" id="ARBA00023315"/>
    </source>
</evidence>
<dbReference type="InterPro" id="IPR050317">
    <property type="entry name" value="Plant_Fungal_Acyltransferase"/>
</dbReference>
<dbReference type="InterPro" id="IPR023213">
    <property type="entry name" value="CAT-like_dom_sf"/>
</dbReference>
<dbReference type="PANTHER" id="PTHR31642">
    <property type="entry name" value="TRICHOTHECENE 3-O-ACETYLTRANSFERASE"/>
    <property type="match status" value="1"/>
</dbReference>
<reference evidence="4" key="1">
    <citation type="journal article" date="2013" name="Nature">
        <title>Draft genome of the wheat A-genome progenitor Triticum urartu.</title>
        <authorList>
            <person name="Ling H.Q."/>
            <person name="Zhao S."/>
            <person name="Liu D."/>
            <person name="Wang J."/>
            <person name="Sun H."/>
            <person name="Zhang C."/>
            <person name="Fan H."/>
            <person name="Li D."/>
            <person name="Dong L."/>
            <person name="Tao Y."/>
            <person name="Gao C."/>
            <person name="Wu H."/>
            <person name="Li Y."/>
            <person name="Cui Y."/>
            <person name="Guo X."/>
            <person name="Zheng S."/>
            <person name="Wang B."/>
            <person name="Yu K."/>
            <person name="Liang Q."/>
            <person name="Yang W."/>
            <person name="Lou X."/>
            <person name="Chen J."/>
            <person name="Feng M."/>
            <person name="Jian J."/>
            <person name="Zhang X."/>
            <person name="Luo G."/>
            <person name="Jiang Y."/>
            <person name="Liu J."/>
            <person name="Wang Z."/>
            <person name="Sha Y."/>
            <person name="Zhang B."/>
            <person name="Wu H."/>
            <person name="Tang D."/>
            <person name="Shen Q."/>
            <person name="Xue P."/>
            <person name="Zou S."/>
            <person name="Wang X."/>
            <person name="Liu X."/>
            <person name="Wang F."/>
            <person name="Yang Y."/>
            <person name="An X."/>
            <person name="Dong Z."/>
            <person name="Zhang K."/>
            <person name="Zhang X."/>
            <person name="Luo M.C."/>
            <person name="Dvorak J."/>
            <person name="Tong Y."/>
            <person name="Wang J."/>
            <person name="Yang H."/>
            <person name="Li Z."/>
            <person name="Wang D."/>
            <person name="Zhang A."/>
            <person name="Wang J."/>
        </authorList>
    </citation>
    <scope>NUCLEOTIDE SEQUENCE</scope>
</reference>
<evidence type="ECO:0000256" key="2">
    <source>
        <dbReference type="ARBA" id="ARBA00022679"/>
    </source>
</evidence>
<protein>
    <submittedName>
        <fullName evidence="4">Anthranilate N-benzoyltransferase protein 1</fullName>
    </submittedName>
</protein>
<sequence>MTALSGGAPEQAPRWDLVDTGDAAARLVQLVEVDGGDRARVATDESCLVTPSDETPREGLWLSALDLVLANRGHTPLVHVYSASDVAAADGFFNVAKLKKSMAKALVPFYPLAGRLGADRDGRVEIDCNGEGALFVVARSDRTVEAFSGPTPSSELTKLFCPRVQPSSIMLAAQVTFLKCGGVVLGTAVHHAAVDGSSAFHFIGTWARYCRDGESAVIELPCHDRALLRARSPPAILPETVSMFCSKLAMHEHESSVLATKVFAISGDQLCALKRHCGGASTFCAVSALVWQCVCIARQLDPDATTRMNFPVDIRHRLKPRLPGRYFGNGVVNLFATAAVKDVVSETLASVASRVKATTEQLDNELLRSAVDYFEMEAAKGGRPEDRGNLPETELRVNSWFHLPIYDADFGWGKPRLMTRAETVRGGWVYVMAGCDDGSARVLISLEAATLKKFERALAVCGVQTSIVHARL</sequence>
<gene>
    <name evidence="4" type="ORF">TRIUR3_14824</name>
</gene>
<dbReference type="PANTHER" id="PTHR31642:SF198">
    <property type="match status" value="1"/>
</dbReference>
<dbReference type="AlphaFoldDB" id="M7YAF6"/>
<dbReference type="STRING" id="4572.M7YAF6"/>
<keyword evidence="3" id="KW-0012">Acyltransferase</keyword>
<dbReference type="Pfam" id="PF02458">
    <property type="entry name" value="Transferase"/>
    <property type="match status" value="1"/>
</dbReference>
<accession>M7YAF6</accession>
<keyword evidence="2 4" id="KW-0808">Transferase</keyword>
<organism evidence="4">
    <name type="scientific">Triticum urartu</name>
    <name type="common">Red wild einkorn</name>
    <name type="synonym">Crithodium urartu</name>
    <dbReference type="NCBI Taxonomy" id="4572"/>
    <lineage>
        <taxon>Eukaryota</taxon>
        <taxon>Viridiplantae</taxon>
        <taxon>Streptophyta</taxon>
        <taxon>Embryophyta</taxon>
        <taxon>Tracheophyta</taxon>
        <taxon>Spermatophyta</taxon>
        <taxon>Magnoliopsida</taxon>
        <taxon>Liliopsida</taxon>
        <taxon>Poales</taxon>
        <taxon>Poaceae</taxon>
        <taxon>BOP clade</taxon>
        <taxon>Pooideae</taxon>
        <taxon>Triticodae</taxon>
        <taxon>Triticeae</taxon>
        <taxon>Triticinae</taxon>
        <taxon>Triticum</taxon>
    </lineage>
</organism>
<dbReference type="OMA" id="CALKRHC"/>
<dbReference type="GO" id="GO:0016747">
    <property type="term" value="F:acyltransferase activity, transferring groups other than amino-acyl groups"/>
    <property type="evidence" value="ECO:0007669"/>
    <property type="project" value="TreeGrafter"/>
</dbReference>
<evidence type="ECO:0000256" key="1">
    <source>
        <dbReference type="ARBA" id="ARBA00009861"/>
    </source>
</evidence>
<proteinExistence type="inferred from homology"/>